<protein>
    <submittedName>
        <fullName evidence="2">Uncharacterized protein</fullName>
    </submittedName>
</protein>
<keyword evidence="1" id="KW-0472">Membrane</keyword>
<dbReference type="EMBL" id="GGMR01012024">
    <property type="protein sequence ID" value="MBY24643.1"/>
    <property type="molecule type" value="Transcribed_RNA"/>
</dbReference>
<sequence>MKNFNDELKDLVLNGISIEMCDQNNKYLYYKYEKITINAFCCDSPAKSFLLKTEEHTGFYSYSKCTVQGKFLQRHVCFPNLNCSKRTHTDFFNTINEKHHISVNELINIPGIHIIQNLPLDDMHLVCLGVVRQILLLWKGSGNIGRVNVNSQKLPINIIKIISWRFFLLKKDTPSEYSQKLRPLDDLSRWKATEFRQFLLYTGIIVFHLVIPKTFYNNFLYLHVAMIILLSPNHL</sequence>
<dbReference type="AlphaFoldDB" id="A0A2S2P5A3"/>
<organism evidence="2">
    <name type="scientific">Schizaphis graminum</name>
    <name type="common">Green bug aphid</name>
    <dbReference type="NCBI Taxonomy" id="13262"/>
    <lineage>
        <taxon>Eukaryota</taxon>
        <taxon>Metazoa</taxon>
        <taxon>Ecdysozoa</taxon>
        <taxon>Arthropoda</taxon>
        <taxon>Hexapoda</taxon>
        <taxon>Insecta</taxon>
        <taxon>Pterygota</taxon>
        <taxon>Neoptera</taxon>
        <taxon>Paraneoptera</taxon>
        <taxon>Hemiptera</taxon>
        <taxon>Sternorrhyncha</taxon>
        <taxon>Aphidomorpha</taxon>
        <taxon>Aphidoidea</taxon>
        <taxon>Aphididae</taxon>
        <taxon>Aphidini</taxon>
        <taxon>Schizaphis</taxon>
    </lineage>
</organism>
<dbReference type="PANTHER" id="PTHR33053">
    <property type="entry name" value="PROTEIN, PUTATIVE-RELATED"/>
    <property type="match status" value="1"/>
</dbReference>
<proteinExistence type="predicted"/>
<gene>
    <name evidence="2" type="ORF">g.4102</name>
</gene>
<evidence type="ECO:0000313" key="2">
    <source>
        <dbReference type="EMBL" id="MBY24643.1"/>
    </source>
</evidence>
<keyword evidence="1" id="KW-0812">Transmembrane</keyword>
<feature type="transmembrane region" description="Helical" evidence="1">
    <location>
        <begin position="198"/>
        <end position="216"/>
    </location>
</feature>
<evidence type="ECO:0000256" key="1">
    <source>
        <dbReference type="SAM" id="Phobius"/>
    </source>
</evidence>
<keyword evidence="1" id="KW-1133">Transmembrane helix</keyword>
<accession>A0A2S2P5A3</accession>
<reference evidence="2" key="1">
    <citation type="submission" date="2018-04" db="EMBL/GenBank/DDBJ databases">
        <title>Transcriptome of Schizaphis graminum biotype I.</title>
        <authorList>
            <person name="Scully E.D."/>
            <person name="Geib S.M."/>
            <person name="Palmer N.A."/>
            <person name="Koch K."/>
            <person name="Bradshaw J."/>
            <person name="Heng-Moss T."/>
            <person name="Sarath G."/>
        </authorList>
    </citation>
    <scope>NUCLEOTIDE SEQUENCE</scope>
</reference>
<name>A0A2S2P5A3_SCHGA</name>
<dbReference type="PANTHER" id="PTHR33053:SF24">
    <property type="entry name" value="TRANSPOSASE DOMAIN-CONTAINING PROTEIN"/>
    <property type="match status" value="1"/>
</dbReference>